<feature type="compositionally biased region" description="Pro residues" evidence="1">
    <location>
        <begin position="951"/>
        <end position="960"/>
    </location>
</feature>
<evidence type="ECO:0000313" key="3">
    <source>
        <dbReference type="Proteomes" id="UP000664534"/>
    </source>
</evidence>
<feature type="compositionally biased region" description="Pro residues" evidence="1">
    <location>
        <begin position="855"/>
        <end position="877"/>
    </location>
</feature>
<feature type="compositionally biased region" description="Low complexity" evidence="1">
    <location>
        <begin position="762"/>
        <end position="778"/>
    </location>
</feature>
<accession>A0A8H3EK60</accession>
<feature type="region of interest" description="Disordered" evidence="1">
    <location>
        <begin position="682"/>
        <end position="708"/>
    </location>
</feature>
<feature type="compositionally biased region" description="Low complexity" evidence="1">
    <location>
        <begin position="961"/>
        <end position="971"/>
    </location>
</feature>
<organism evidence="2 3">
    <name type="scientific">Imshaugia aleurites</name>
    <dbReference type="NCBI Taxonomy" id="172621"/>
    <lineage>
        <taxon>Eukaryota</taxon>
        <taxon>Fungi</taxon>
        <taxon>Dikarya</taxon>
        <taxon>Ascomycota</taxon>
        <taxon>Pezizomycotina</taxon>
        <taxon>Lecanoromycetes</taxon>
        <taxon>OSLEUM clade</taxon>
        <taxon>Lecanoromycetidae</taxon>
        <taxon>Lecanorales</taxon>
        <taxon>Lecanorineae</taxon>
        <taxon>Parmeliaceae</taxon>
        <taxon>Imshaugia</taxon>
    </lineage>
</organism>
<feature type="compositionally biased region" description="Pro residues" evidence="1">
    <location>
        <begin position="1052"/>
        <end position="1063"/>
    </location>
</feature>
<feature type="compositionally biased region" description="Basic and acidic residues" evidence="1">
    <location>
        <begin position="213"/>
        <end position="224"/>
    </location>
</feature>
<feature type="compositionally biased region" description="Low complexity" evidence="1">
    <location>
        <begin position="918"/>
        <end position="950"/>
    </location>
</feature>
<dbReference type="Proteomes" id="UP000664534">
    <property type="component" value="Unassembled WGS sequence"/>
</dbReference>
<gene>
    <name evidence="2" type="ORF">IMSHALPRED_005374</name>
</gene>
<feature type="compositionally biased region" description="Polar residues" evidence="1">
    <location>
        <begin position="1140"/>
        <end position="1149"/>
    </location>
</feature>
<feature type="compositionally biased region" description="Polar residues" evidence="1">
    <location>
        <begin position="140"/>
        <end position="163"/>
    </location>
</feature>
<keyword evidence="3" id="KW-1185">Reference proteome</keyword>
<name>A0A8H3EK60_9LECA</name>
<feature type="compositionally biased region" description="Polar residues" evidence="1">
    <location>
        <begin position="65"/>
        <end position="80"/>
    </location>
</feature>
<proteinExistence type="predicted"/>
<protein>
    <submittedName>
        <fullName evidence="2">Uncharacterized protein</fullName>
    </submittedName>
</protein>
<feature type="compositionally biased region" description="Basic and acidic residues" evidence="1">
    <location>
        <begin position="1194"/>
        <end position="1240"/>
    </location>
</feature>
<comment type="caution">
    <text evidence="2">The sequence shown here is derived from an EMBL/GenBank/DDBJ whole genome shotgun (WGS) entry which is preliminary data.</text>
</comment>
<feature type="compositionally biased region" description="Basic and acidic residues" evidence="1">
    <location>
        <begin position="109"/>
        <end position="121"/>
    </location>
</feature>
<reference evidence="2" key="1">
    <citation type="submission" date="2021-03" db="EMBL/GenBank/DDBJ databases">
        <authorList>
            <person name="Tagirdzhanova G."/>
        </authorList>
    </citation>
    <scope>NUCLEOTIDE SEQUENCE</scope>
</reference>
<feature type="region of interest" description="Disordered" evidence="1">
    <location>
        <begin position="261"/>
        <end position="282"/>
    </location>
</feature>
<feature type="compositionally biased region" description="Polar residues" evidence="1">
    <location>
        <begin position="1029"/>
        <end position="1050"/>
    </location>
</feature>
<feature type="compositionally biased region" description="Polar residues" evidence="1">
    <location>
        <begin position="739"/>
        <end position="748"/>
    </location>
</feature>
<feature type="region of interest" description="Disordered" evidence="1">
    <location>
        <begin position="1"/>
        <end position="249"/>
    </location>
</feature>
<dbReference type="EMBL" id="CAJPDT010000003">
    <property type="protein sequence ID" value="CAF9906858.1"/>
    <property type="molecule type" value="Genomic_DNA"/>
</dbReference>
<feature type="region of interest" description="Disordered" evidence="1">
    <location>
        <begin position="362"/>
        <end position="385"/>
    </location>
</feature>
<sequence>MDDSTPVEPRTKEPFEMDDQSFVSSDTYQVEFDTGSQFESPGRSSSGRWHTTNSSNTMELEHHLSASSVSRDAQASSVSNKPYDESGRTISMFTQSEGQSYQSSGRIPTSDRGHDSYEEMKPIALLPKYSPSHIFGDDGNYSNSEGRYGSSETSHPNNMNSAHSLDPSLMDPRAIGSSEVPNGYREPQDPANFMPAANTDQRRSDIWPNNPSDQRRDSRERLDPGHLMSTPGLERRGRSPSPGPKISAETKARWAMLKQLAGVSQPHDVEEEDRNARLDEETLTMEVDSRIRENASGASVRDPSTIGDRSDDGSIERYLQKVQRDPHIDDRGLREGLSRMHSYKGLSDQQDQYLPQDNSFETNVHSGHPRISEDTRISGVGSDMRRGEHDAKNILHRAEGRAGQALMGGEAGLKRDEHDTGAITDRAGHRGEAELRSASYDARDNLHKDRQGFGRDVRRDTSMADAEIQKLSGLAATEFRRGEHGLEAGFQGAARTAESLLPLTNFRQDLRKGERDLMGDVHKAENSISQTGLGQEVRRGEHNLMEEAHKLEQELPHIGLRQEIRKGEANLMGDVHKVENEMANTELGQEVRKNEHSLMGDVHKFEHEFPHTALGQEIREGEAKVMGDIHKVENEIANTRLGQEIRRGEHHLLDGFDELEHELPHLGLDQDLRKGEHELKQGLQEADDNQRRGKQALGRGAEAAGRSVAHGAEHIGRLAVEGAAMAGGLGMMALGPNGQRVSSTTQKPGPNLPGASGPHPAPNVRRPNQPPTNNQNRPSIVEPPQYPPTPQMSQMLQSGHDRGPPGSQQPRLSPSPSPARALSPGLAMNKSPPGRMPSPSSRNNQSSQTPIRKPVLPPRPQGSPQQRPPITVPPHPQHPQGAPQYPSQAQHPQAQHPQGSYQHPSQAQHPQGASQQLHQAQHPQGAPQHPQGAPQHPPQSQHPQGVQPHPSQHPQPPHPQGVPQHPQTTIPQHPPPQHPAGASQHPPNVIPQNPQLPHAPQGAPQQRQPLNSMPQHPPPSQPQEVPKQRPQSPMPSRTQLPQGASQQRSQGPVPPHTQPPHNPNPNTKGPPKTQPPHTQGPLQQRSQGPMPPYSQAPNPQRAAQIPHPQPQPQPQQALGTPQPELPNDRRDGTAQRPEAMSSTSVQQGRQAIPGAAAGPHPARSQPFPNKGPTSEGKTDEEPRASIMQERKRKAAEARRRLAERQEQQSGNDCKHEDHEAEYCPHQTECHSTTERAEEPRAISGPQSMLNMFKARADAAIEASGDRPSFTDHLLIEMIQLLCKMGQDAMPEIERRLAQNARHVGS</sequence>
<feature type="compositionally biased region" description="Polar residues" evidence="1">
    <location>
        <begin position="899"/>
        <end position="917"/>
    </location>
</feature>
<dbReference type="OrthoDB" id="5386624at2759"/>
<feature type="compositionally biased region" description="Low complexity" evidence="1">
    <location>
        <begin position="804"/>
        <end position="848"/>
    </location>
</feature>
<feature type="compositionally biased region" description="Low complexity" evidence="1">
    <location>
        <begin position="1151"/>
        <end position="1162"/>
    </location>
</feature>
<feature type="compositionally biased region" description="Polar residues" evidence="1">
    <location>
        <begin position="1003"/>
        <end position="1013"/>
    </location>
</feature>
<feature type="compositionally biased region" description="Polar residues" evidence="1">
    <location>
        <begin position="88"/>
        <end position="107"/>
    </location>
</feature>
<feature type="region of interest" description="Disordered" evidence="1">
    <location>
        <begin position="293"/>
        <end position="312"/>
    </location>
</feature>
<evidence type="ECO:0000313" key="2">
    <source>
        <dbReference type="EMBL" id="CAF9906858.1"/>
    </source>
</evidence>
<feature type="compositionally biased region" description="Low complexity" evidence="1">
    <location>
        <begin position="878"/>
        <end position="898"/>
    </location>
</feature>
<feature type="compositionally biased region" description="Polar residues" evidence="1">
    <location>
        <begin position="21"/>
        <end position="58"/>
    </location>
</feature>
<evidence type="ECO:0000256" key="1">
    <source>
        <dbReference type="SAM" id="MobiDB-lite"/>
    </source>
</evidence>
<feature type="region of interest" description="Disordered" evidence="1">
    <location>
        <begin position="735"/>
        <end position="1243"/>
    </location>
</feature>